<dbReference type="InterPro" id="IPR020846">
    <property type="entry name" value="MFS_dom"/>
</dbReference>
<dbReference type="InterPro" id="IPR036259">
    <property type="entry name" value="MFS_trans_sf"/>
</dbReference>
<dbReference type="RefSeq" id="WP_142852827.1">
    <property type="nucleotide sequence ID" value="NZ_FXWW01000001.1"/>
</dbReference>
<evidence type="ECO:0000256" key="1">
    <source>
        <dbReference type="ARBA" id="ARBA00004141"/>
    </source>
</evidence>
<dbReference type="PANTHER" id="PTHR23502">
    <property type="entry name" value="MAJOR FACILITATOR SUPERFAMILY"/>
    <property type="match status" value="1"/>
</dbReference>
<evidence type="ECO:0000256" key="6">
    <source>
        <dbReference type="SAM" id="Phobius"/>
    </source>
</evidence>
<name>A0A545SVT3_9RHOB</name>
<evidence type="ECO:0000256" key="4">
    <source>
        <dbReference type="ARBA" id="ARBA00022989"/>
    </source>
</evidence>
<feature type="transmembrane region" description="Helical" evidence="6">
    <location>
        <begin position="223"/>
        <end position="247"/>
    </location>
</feature>
<dbReference type="Pfam" id="PF07690">
    <property type="entry name" value="MFS_1"/>
    <property type="match status" value="1"/>
</dbReference>
<evidence type="ECO:0000313" key="8">
    <source>
        <dbReference type="EMBL" id="TQV69076.1"/>
    </source>
</evidence>
<keyword evidence="5 6" id="KW-0472">Membrane</keyword>
<evidence type="ECO:0000256" key="2">
    <source>
        <dbReference type="ARBA" id="ARBA00022448"/>
    </source>
</evidence>
<feature type="transmembrane region" description="Helical" evidence="6">
    <location>
        <begin position="146"/>
        <end position="166"/>
    </location>
</feature>
<feature type="transmembrane region" description="Helical" evidence="6">
    <location>
        <begin position="381"/>
        <end position="400"/>
    </location>
</feature>
<dbReference type="GO" id="GO:0005886">
    <property type="term" value="C:plasma membrane"/>
    <property type="evidence" value="ECO:0007669"/>
    <property type="project" value="TreeGrafter"/>
</dbReference>
<sequence length="406" mass="43709">MSILPASPVKPLSLREYVLLMAALFSMVAFSIDSIMPALPEIAALLVPEDVNRAQLLISAFVIGAGAGQLIFGPLSDSIGRRWSLALGMALYMIAAFAALWAQSLEALLFWRFVQGAGAAGPRTCGMAMTRDLYEGRQMARVNSMAFTFFVLVPAIAPLIGQWVVLGFGWRHMFTTYILLAIVILTWFLLRQPETLPPDRRRPLSPRPTVKAFAIVMKSKVTLIYMGVITFAFAQLMAFISSAQQIFVDVLGAGTKFPIYFAVITIFSAASGLLNASLVMRIGMRRLAQAGFAVQTVLAGLTLIYWSFYMPQGETALIVFCLWATTLFFLNGLSFGNLNALAIQPLGHVAGTASAVIGAIPTMAAIAIAAPVGLAFNGTPLPLLTGVTICSGLALALMQLDRHNDH</sequence>
<feature type="transmembrane region" description="Helical" evidence="6">
    <location>
        <begin position="108"/>
        <end position="125"/>
    </location>
</feature>
<evidence type="ECO:0000256" key="3">
    <source>
        <dbReference type="ARBA" id="ARBA00022692"/>
    </source>
</evidence>
<feature type="transmembrane region" description="Helical" evidence="6">
    <location>
        <begin position="56"/>
        <end position="76"/>
    </location>
</feature>
<accession>A0A545SVT3</accession>
<evidence type="ECO:0000256" key="5">
    <source>
        <dbReference type="ARBA" id="ARBA00023136"/>
    </source>
</evidence>
<dbReference type="GO" id="GO:0022857">
    <property type="term" value="F:transmembrane transporter activity"/>
    <property type="evidence" value="ECO:0007669"/>
    <property type="project" value="InterPro"/>
</dbReference>
<dbReference type="PANTHER" id="PTHR23502:SF132">
    <property type="entry name" value="POLYAMINE TRANSPORTER 2-RELATED"/>
    <property type="match status" value="1"/>
</dbReference>
<dbReference type="EMBL" id="VICH01000004">
    <property type="protein sequence ID" value="TQV69076.1"/>
    <property type="molecule type" value="Genomic_DNA"/>
</dbReference>
<dbReference type="InterPro" id="IPR011701">
    <property type="entry name" value="MFS"/>
</dbReference>
<evidence type="ECO:0000313" key="9">
    <source>
        <dbReference type="Proteomes" id="UP000315816"/>
    </source>
</evidence>
<keyword evidence="4 6" id="KW-1133">Transmembrane helix</keyword>
<organism evidence="8 9">
    <name type="scientific">Aliiroseovarius halocynthiae</name>
    <dbReference type="NCBI Taxonomy" id="985055"/>
    <lineage>
        <taxon>Bacteria</taxon>
        <taxon>Pseudomonadati</taxon>
        <taxon>Pseudomonadota</taxon>
        <taxon>Alphaproteobacteria</taxon>
        <taxon>Rhodobacterales</taxon>
        <taxon>Paracoccaceae</taxon>
        <taxon>Aliiroseovarius</taxon>
    </lineage>
</organism>
<feature type="domain" description="Major facilitator superfamily (MFS) profile" evidence="7">
    <location>
        <begin position="17"/>
        <end position="404"/>
    </location>
</feature>
<feature type="transmembrane region" description="Helical" evidence="6">
    <location>
        <begin position="290"/>
        <end position="309"/>
    </location>
</feature>
<dbReference type="AlphaFoldDB" id="A0A545SVT3"/>
<feature type="transmembrane region" description="Helical" evidence="6">
    <location>
        <begin position="346"/>
        <end position="369"/>
    </location>
</feature>
<feature type="transmembrane region" description="Helical" evidence="6">
    <location>
        <begin position="17"/>
        <end position="36"/>
    </location>
</feature>
<evidence type="ECO:0000259" key="7">
    <source>
        <dbReference type="PROSITE" id="PS50850"/>
    </source>
</evidence>
<dbReference type="SUPFAM" id="SSF103473">
    <property type="entry name" value="MFS general substrate transporter"/>
    <property type="match status" value="1"/>
</dbReference>
<feature type="transmembrane region" description="Helical" evidence="6">
    <location>
        <begin position="315"/>
        <end position="334"/>
    </location>
</feature>
<reference evidence="8 9" key="1">
    <citation type="submission" date="2019-06" db="EMBL/GenBank/DDBJ databases">
        <title>A novel species of marine bacteria.</title>
        <authorList>
            <person name="Wang Y."/>
        </authorList>
    </citation>
    <scope>NUCLEOTIDE SEQUENCE [LARGE SCALE GENOMIC DNA]</scope>
    <source>
        <strain evidence="8 9">MA1-10</strain>
    </source>
</reference>
<proteinExistence type="predicted"/>
<dbReference type="OrthoDB" id="9800416at2"/>
<protein>
    <submittedName>
        <fullName evidence="8">Multidrug effflux MFS transporter</fullName>
    </submittedName>
</protein>
<gene>
    <name evidence="8" type="ORF">FIL88_05775</name>
</gene>
<feature type="transmembrane region" description="Helical" evidence="6">
    <location>
        <begin position="259"/>
        <end position="278"/>
    </location>
</feature>
<keyword evidence="2" id="KW-0813">Transport</keyword>
<feature type="transmembrane region" description="Helical" evidence="6">
    <location>
        <begin position="83"/>
        <end position="102"/>
    </location>
</feature>
<comment type="subcellular location">
    <subcellularLocation>
        <location evidence="1">Membrane</location>
        <topology evidence="1">Multi-pass membrane protein</topology>
    </subcellularLocation>
</comment>
<keyword evidence="3 6" id="KW-0812">Transmembrane</keyword>
<keyword evidence="9" id="KW-1185">Reference proteome</keyword>
<dbReference type="PROSITE" id="PS50850">
    <property type="entry name" value="MFS"/>
    <property type="match status" value="1"/>
</dbReference>
<dbReference type="Gene3D" id="1.20.1720.10">
    <property type="entry name" value="Multidrug resistance protein D"/>
    <property type="match status" value="1"/>
</dbReference>
<dbReference type="Proteomes" id="UP000315816">
    <property type="component" value="Unassembled WGS sequence"/>
</dbReference>
<dbReference type="CDD" id="cd17320">
    <property type="entry name" value="MFS_MdfA_MDR_like"/>
    <property type="match status" value="1"/>
</dbReference>
<comment type="caution">
    <text evidence="8">The sequence shown here is derived from an EMBL/GenBank/DDBJ whole genome shotgun (WGS) entry which is preliminary data.</text>
</comment>
<feature type="transmembrane region" description="Helical" evidence="6">
    <location>
        <begin position="172"/>
        <end position="190"/>
    </location>
</feature>